<dbReference type="InterPro" id="IPR003615">
    <property type="entry name" value="HNH_nuc"/>
</dbReference>
<dbReference type="InterPro" id="IPR002711">
    <property type="entry name" value="HNH"/>
</dbReference>
<name>A0A4Y7RFI8_9FIRM</name>
<reference evidence="2 3" key="1">
    <citation type="journal article" date="2018" name="Environ. Microbiol.">
        <title>Novel energy conservation strategies and behaviour of Pelotomaculum schinkii driving syntrophic propionate catabolism.</title>
        <authorList>
            <person name="Hidalgo-Ahumada C.A.P."/>
            <person name="Nobu M.K."/>
            <person name="Narihiro T."/>
            <person name="Tamaki H."/>
            <person name="Liu W.T."/>
            <person name="Kamagata Y."/>
            <person name="Stams A.J.M."/>
            <person name="Imachi H."/>
            <person name="Sousa D.Z."/>
        </authorList>
    </citation>
    <scope>NUCLEOTIDE SEQUENCE [LARGE SCALE GENOMIC DNA]</scope>
    <source>
        <strain evidence="2 3">HH</strain>
    </source>
</reference>
<keyword evidence="2" id="KW-0540">Nuclease</keyword>
<dbReference type="Proteomes" id="UP000298324">
    <property type="component" value="Unassembled WGS sequence"/>
</dbReference>
<keyword evidence="2" id="KW-0255">Endonuclease</keyword>
<dbReference type="EMBL" id="QFGA01000001">
    <property type="protein sequence ID" value="TEB07754.1"/>
    <property type="molecule type" value="Genomic_DNA"/>
</dbReference>
<keyword evidence="2" id="KW-0378">Hydrolase</keyword>
<protein>
    <submittedName>
        <fullName evidence="2">HNH endonuclease</fullName>
    </submittedName>
</protein>
<dbReference type="AlphaFoldDB" id="A0A4Y7RFI8"/>
<evidence type="ECO:0000313" key="2">
    <source>
        <dbReference type="EMBL" id="TEB07754.1"/>
    </source>
</evidence>
<dbReference type="GO" id="GO:0004519">
    <property type="term" value="F:endonuclease activity"/>
    <property type="evidence" value="ECO:0007669"/>
    <property type="project" value="UniProtKB-KW"/>
</dbReference>
<dbReference type="Pfam" id="PF01844">
    <property type="entry name" value="HNH"/>
    <property type="match status" value="1"/>
</dbReference>
<dbReference type="Gene3D" id="1.10.30.50">
    <property type="match status" value="1"/>
</dbReference>
<accession>A0A4Y7RFI8</accession>
<organism evidence="2 3">
    <name type="scientific">Pelotomaculum schinkii</name>
    <dbReference type="NCBI Taxonomy" id="78350"/>
    <lineage>
        <taxon>Bacteria</taxon>
        <taxon>Bacillati</taxon>
        <taxon>Bacillota</taxon>
        <taxon>Clostridia</taxon>
        <taxon>Eubacteriales</taxon>
        <taxon>Desulfotomaculaceae</taxon>
        <taxon>Pelotomaculum</taxon>
    </lineage>
</organism>
<dbReference type="CDD" id="cd00085">
    <property type="entry name" value="HNHc"/>
    <property type="match status" value="1"/>
</dbReference>
<evidence type="ECO:0000259" key="1">
    <source>
        <dbReference type="SMART" id="SM00507"/>
    </source>
</evidence>
<feature type="domain" description="HNH nuclease" evidence="1">
    <location>
        <begin position="32"/>
        <end position="88"/>
    </location>
</feature>
<gene>
    <name evidence="2" type="ORF">Psch_01309</name>
</gene>
<dbReference type="GO" id="GO:0003676">
    <property type="term" value="F:nucleic acid binding"/>
    <property type="evidence" value="ECO:0007669"/>
    <property type="project" value="InterPro"/>
</dbReference>
<evidence type="ECO:0000313" key="3">
    <source>
        <dbReference type="Proteomes" id="UP000298324"/>
    </source>
</evidence>
<dbReference type="GO" id="GO:0008270">
    <property type="term" value="F:zinc ion binding"/>
    <property type="evidence" value="ECO:0007669"/>
    <property type="project" value="InterPro"/>
</dbReference>
<keyword evidence="3" id="KW-1185">Reference proteome</keyword>
<comment type="caution">
    <text evidence="2">The sequence shown here is derived from an EMBL/GenBank/DDBJ whole genome shotgun (WGS) entry which is preliminary data.</text>
</comment>
<sequence>MTHQPNRTLLNEPFDELKILAVWSKATIIPKHNQNELRKDQCGVWIKFTDYGNLNSEYGWEIDHVQPVAKGGTDELKNLQPLHWRNNRGKGDDWPDWTCSFQSGK</sequence>
<dbReference type="SMART" id="SM00507">
    <property type="entry name" value="HNHc"/>
    <property type="match status" value="1"/>
</dbReference>
<dbReference type="RefSeq" id="WP_190239565.1">
    <property type="nucleotide sequence ID" value="NZ_QFGA01000001.1"/>
</dbReference>
<proteinExistence type="predicted"/>